<dbReference type="GO" id="GO:0017148">
    <property type="term" value="P:negative regulation of translation"/>
    <property type="evidence" value="ECO:0007669"/>
    <property type="project" value="UniProtKB-UniRule"/>
</dbReference>
<dbReference type="GO" id="GO:0005737">
    <property type="term" value="C:cytoplasm"/>
    <property type="evidence" value="ECO:0007669"/>
    <property type="project" value="UniProtKB-SubCell"/>
</dbReference>
<gene>
    <name evidence="2 3" type="primary">rsfS</name>
    <name evidence="3" type="ORF">F6J89_11595</name>
</gene>
<keyword evidence="2" id="KW-0810">Translation regulation</keyword>
<dbReference type="Pfam" id="PF02410">
    <property type="entry name" value="RsfS"/>
    <property type="match status" value="1"/>
</dbReference>
<dbReference type="InterPro" id="IPR004394">
    <property type="entry name" value="Iojap/RsfS/C7orf30"/>
</dbReference>
<comment type="similarity">
    <text evidence="1 2">Belongs to the Iojap/RsfS family.</text>
</comment>
<protein>
    <recommendedName>
        <fullName evidence="2">Ribosomal silencing factor RsfS</fullName>
    </recommendedName>
</protein>
<evidence type="ECO:0000313" key="3">
    <source>
        <dbReference type="EMBL" id="NER28248.1"/>
    </source>
</evidence>
<keyword evidence="2" id="KW-0963">Cytoplasm</keyword>
<comment type="subcellular location">
    <subcellularLocation>
        <location evidence="2">Cytoplasm</location>
    </subcellularLocation>
</comment>
<reference evidence="3" key="1">
    <citation type="submission" date="2019-11" db="EMBL/GenBank/DDBJ databases">
        <title>Genomic insights into an expanded diversity of filamentous marine cyanobacteria reveals the extraordinary biosynthetic potential of Moorea and Okeania.</title>
        <authorList>
            <person name="Ferreira Leao T."/>
            <person name="Wang M."/>
            <person name="Moss N."/>
            <person name="Da Silva R."/>
            <person name="Sanders J."/>
            <person name="Nurk S."/>
            <person name="Gurevich A."/>
            <person name="Humphrey G."/>
            <person name="Reher R."/>
            <person name="Zhu Q."/>
            <person name="Belda-Ferre P."/>
            <person name="Glukhov E."/>
            <person name="Rex R."/>
            <person name="Dorrestein P.C."/>
            <person name="Knight R."/>
            <person name="Pevzner P."/>
            <person name="Gerwick W.H."/>
            <person name="Gerwick L."/>
        </authorList>
    </citation>
    <scope>NUCLEOTIDE SEQUENCE</scope>
    <source>
        <strain evidence="3">SIO1C4</strain>
    </source>
</reference>
<dbReference type="GO" id="GO:0042256">
    <property type="term" value="P:cytosolic ribosome assembly"/>
    <property type="evidence" value="ECO:0007669"/>
    <property type="project" value="UniProtKB-UniRule"/>
</dbReference>
<evidence type="ECO:0000256" key="2">
    <source>
        <dbReference type="HAMAP-Rule" id="MF_01477"/>
    </source>
</evidence>
<evidence type="ECO:0000256" key="1">
    <source>
        <dbReference type="ARBA" id="ARBA00010574"/>
    </source>
</evidence>
<dbReference type="NCBIfam" id="TIGR00090">
    <property type="entry name" value="rsfS_iojap_ybeB"/>
    <property type="match status" value="1"/>
</dbReference>
<sequence length="140" mass="15939">MREPTNMRSTLTTTDAKTDDRSQDLALTIAQAADDRKGADILILRVAQVSYLTDYFVIVTGFSKAQVRAISQSIAEKMESVWQRLPIRTEGQANSSWILQDYGEVIAHIFLPQEREFYNLEAFWGHAQQINFQASQPLED</sequence>
<proteinExistence type="inferred from homology"/>
<dbReference type="PANTHER" id="PTHR21043:SF0">
    <property type="entry name" value="MITOCHONDRIAL ASSEMBLY OF RIBOSOMAL LARGE SUBUNIT PROTEIN 1"/>
    <property type="match status" value="1"/>
</dbReference>
<dbReference type="EMBL" id="JAAHFQ010000188">
    <property type="protein sequence ID" value="NER28248.1"/>
    <property type="molecule type" value="Genomic_DNA"/>
</dbReference>
<dbReference type="HAMAP" id="MF_01477">
    <property type="entry name" value="Iojap_RsfS"/>
    <property type="match status" value="1"/>
</dbReference>
<keyword evidence="2" id="KW-0678">Repressor</keyword>
<dbReference type="InterPro" id="IPR043519">
    <property type="entry name" value="NT_sf"/>
</dbReference>
<comment type="subunit">
    <text evidence="2">Interacts with ribosomal protein uL14 (rplN).</text>
</comment>
<dbReference type="PANTHER" id="PTHR21043">
    <property type="entry name" value="IOJAP SUPERFAMILY ORTHOLOG"/>
    <property type="match status" value="1"/>
</dbReference>
<accession>A0A6B3NG38</accession>
<dbReference type="Gene3D" id="3.30.460.10">
    <property type="entry name" value="Beta Polymerase, domain 2"/>
    <property type="match status" value="1"/>
</dbReference>
<dbReference type="SUPFAM" id="SSF81301">
    <property type="entry name" value="Nucleotidyltransferase"/>
    <property type="match status" value="1"/>
</dbReference>
<dbReference type="GO" id="GO:0090071">
    <property type="term" value="P:negative regulation of ribosome biogenesis"/>
    <property type="evidence" value="ECO:0007669"/>
    <property type="project" value="UniProtKB-UniRule"/>
</dbReference>
<dbReference type="AlphaFoldDB" id="A0A6B3NG38"/>
<comment type="caution">
    <text evidence="3">The sequence shown here is derived from an EMBL/GenBank/DDBJ whole genome shotgun (WGS) entry which is preliminary data.</text>
</comment>
<dbReference type="GO" id="GO:0043023">
    <property type="term" value="F:ribosomal large subunit binding"/>
    <property type="evidence" value="ECO:0007669"/>
    <property type="project" value="TreeGrafter"/>
</dbReference>
<organism evidence="3">
    <name type="scientific">Symploca sp. SIO1C4</name>
    <dbReference type="NCBI Taxonomy" id="2607765"/>
    <lineage>
        <taxon>Bacteria</taxon>
        <taxon>Bacillati</taxon>
        <taxon>Cyanobacteriota</taxon>
        <taxon>Cyanophyceae</taxon>
        <taxon>Coleofasciculales</taxon>
        <taxon>Coleofasciculaceae</taxon>
        <taxon>Symploca</taxon>
    </lineage>
</organism>
<name>A0A6B3NG38_9CYAN</name>
<comment type="function">
    <text evidence="2">Functions as a ribosomal silencing factor. Interacts with ribosomal protein uL14 (rplN), blocking formation of intersubunit bridge B8. Prevents association of the 30S and 50S ribosomal subunits and the formation of functional ribosomes, thus repressing translation.</text>
</comment>